<name>A0A2V0NKI4_9CHLO</name>
<protein>
    <submittedName>
        <fullName evidence="2">NADH-ubiquinone oxidoreductase subunit 6</fullName>
    </submittedName>
</protein>
<sequence>MAPPEKKRVAVIGSGISGLSSAWLLHRAGHHVTLYEAEERCGGHTLTADAAGVPVDLGFQVYNLTTYPHLVGFLEALGWTRNPEPFGNRGAQGQQGALSSRRGAQAAAGFAVLPCSASLPLLHVDAAGGVHLHSFCSRPRSRCHLCAGHLLVLQGRRRRRHGLREGRRRPHRQHRRRPQRDAAGLRVRLPRRPAAQPQPDAVDRAQLHRQRAGHQSGQRHQRRHRRRQEADQRAEAGAGDRPEQQHPHPRPERGVPRRADLPRAYPRQHPSRPAGHLPQPHPHLRCWLGCRPSGGSSSSRVLMAGGKRACAAAPQHNLLSCPCAARADGARALGCWHSSLSHMDAEGVTSSCRSSSTHLF</sequence>
<evidence type="ECO:0000313" key="2">
    <source>
        <dbReference type="EMBL" id="GBF87499.1"/>
    </source>
</evidence>
<dbReference type="AlphaFoldDB" id="A0A2V0NKI4"/>
<dbReference type="PANTHER" id="PTHR42923">
    <property type="entry name" value="PROTOPORPHYRINOGEN OXIDASE"/>
    <property type="match status" value="1"/>
</dbReference>
<feature type="compositionally biased region" description="Basic and acidic residues" evidence="1">
    <location>
        <begin position="228"/>
        <end position="261"/>
    </location>
</feature>
<dbReference type="Proteomes" id="UP000247498">
    <property type="component" value="Unassembled WGS sequence"/>
</dbReference>
<organism evidence="2 3">
    <name type="scientific">Raphidocelis subcapitata</name>
    <dbReference type="NCBI Taxonomy" id="307507"/>
    <lineage>
        <taxon>Eukaryota</taxon>
        <taxon>Viridiplantae</taxon>
        <taxon>Chlorophyta</taxon>
        <taxon>core chlorophytes</taxon>
        <taxon>Chlorophyceae</taxon>
        <taxon>CS clade</taxon>
        <taxon>Sphaeropleales</taxon>
        <taxon>Selenastraceae</taxon>
        <taxon>Raphidocelis</taxon>
    </lineage>
</organism>
<dbReference type="Gene3D" id="3.50.50.60">
    <property type="entry name" value="FAD/NAD(P)-binding domain"/>
    <property type="match status" value="1"/>
</dbReference>
<evidence type="ECO:0000256" key="1">
    <source>
        <dbReference type="SAM" id="MobiDB-lite"/>
    </source>
</evidence>
<feature type="compositionally biased region" description="Basic residues" evidence="1">
    <location>
        <begin position="158"/>
        <end position="178"/>
    </location>
</feature>
<dbReference type="Pfam" id="PF13450">
    <property type="entry name" value="NAD_binding_8"/>
    <property type="match status" value="1"/>
</dbReference>
<dbReference type="InParanoid" id="A0A2V0NKI4"/>
<gene>
    <name evidence="2" type="ORF">Rsub_00210</name>
</gene>
<feature type="compositionally biased region" description="Basic residues" evidence="1">
    <location>
        <begin position="207"/>
        <end position="227"/>
    </location>
</feature>
<dbReference type="OrthoDB" id="5977668at2759"/>
<dbReference type="InterPro" id="IPR050464">
    <property type="entry name" value="Zeta_carotene_desat/Oxidored"/>
</dbReference>
<keyword evidence="3" id="KW-1185">Reference proteome</keyword>
<reference evidence="2 3" key="1">
    <citation type="journal article" date="2018" name="Sci. Rep.">
        <title>Raphidocelis subcapitata (=Pseudokirchneriella subcapitata) provides an insight into genome evolution and environmental adaptations in the Sphaeropleales.</title>
        <authorList>
            <person name="Suzuki S."/>
            <person name="Yamaguchi H."/>
            <person name="Nakajima N."/>
            <person name="Kawachi M."/>
        </authorList>
    </citation>
    <scope>NUCLEOTIDE SEQUENCE [LARGE SCALE GENOMIC DNA]</scope>
    <source>
        <strain evidence="2 3">NIES-35</strain>
    </source>
</reference>
<feature type="region of interest" description="Disordered" evidence="1">
    <location>
        <begin position="158"/>
        <end position="280"/>
    </location>
</feature>
<dbReference type="PRINTS" id="PR00419">
    <property type="entry name" value="ADXRDTASE"/>
</dbReference>
<dbReference type="SUPFAM" id="SSF51905">
    <property type="entry name" value="FAD/NAD(P)-binding domain"/>
    <property type="match status" value="1"/>
</dbReference>
<dbReference type="EMBL" id="BDRX01000001">
    <property type="protein sequence ID" value="GBF87499.1"/>
    <property type="molecule type" value="Genomic_DNA"/>
</dbReference>
<dbReference type="InterPro" id="IPR036188">
    <property type="entry name" value="FAD/NAD-bd_sf"/>
</dbReference>
<proteinExistence type="predicted"/>
<comment type="caution">
    <text evidence="2">The sequence shown here is derived from an EMBL/GenBank/DDBJ whole genome shotgun (WGS) entry which is preliminary data.</text>
</comment>
<evidence type="ECO:0000313" key="3">
    <source>
        <dbReference type="Proteomes" id="UP000247498"/>
    </source>
</evidence>
<keyword evidence="2" id="KW-0830">Ubiquinone</keyword>
<dbReference type="STRING" id="307507.A0A2V0NKI4"/>
<dbReference type="GO" id="GO:0016491">
    <property type="term" value="F:oxidoreductase activity"/>
    <property type="evidence" value="ECO:0007669"/>
    <property type="project" value="TreeGrafter"/>
</dbReference>
<accession>A0A2V0NKI4</accession>
<dbReference type="PANTHER" id="PTHR42923:SF17">
    <property type="entry name" value="AMINE OXIDASE DOMAIN-CONTAINING PROTEIN"/>
    <property type="match status" value="1"/>
</dbReference>